<comment type="caution">
    <text evidence="2">The sequence shown here is derived from an EMBL/GenBank/DDBJ whole genome shotgun (WGS) entry which is preliminary data.</text>
</comment>
<dbReference type="EMBL" id="BPLF01000001">
    <property type="protein sequence ID" value="GIX61433.1"/>
    <property type="molecule type" value="Genomic_DNA"/>
</dbReference>
<feature type="region of interest" description="Disordered" evidence="1">
    <location>
        <begin position="542"/>
        <end position="600"/>
    </location>
</feature>
<feature type="compositionally biased region" description="Basic and acidic residues" evidence="1">
    <location>
        <begin position="738"/>
        <end position="752"/>
    </location>
</feature>
<proteinExistence type="predicted"/>
<feature type="region of interest" description="Disordered" evidence="1">
    <location>
        <begin position="365"/>
        <end position="431"/>
    </location>
</feature>
<evidence type="ECO:0000256" key="1">
    <source>
        <dbReference type="SAM" id="MobiDB-lite"/>
    </source>
</evidence>
<keyword evidence="3" id="KW-1185">Reference proteome</keyword>
<feature type="region of interest" description="Disordered" evidence="1">
    <location>
        <begin position="724"/>
        <end position="752"/>
    </location>
</feature>
<dbReference type="AlphaFoldDB" id="A0AAV4LNG9"/>
<feature type="compositionally biased region" description="Low complexity" evidence="1">
    <location>
        <begin position="382"/>
        <end position="398"/>
    </location>
</feature>
<dbReference type="Proteomes" id="UP001497744">
    <property type="component" value="Unassembled WGS sequence"/>
</dbReference>
<feature type="region of interest" description="Disordered" evidence="1">
    <location>
        <begin position="309"/>
        <end position="333"/>
    </location>
</feature>
<dbReference type="GeneID" id="94192916"/>
<evidence type="ECO:0000313" key="2">
    <source>
        <dbReference type="EMBL" id="GIX61433.1"/>
    </source>
</evidence>
<accession>A0AAV4LNG9</accession>
<sequence length="752" mass="78148">MPASASFGSYVDFSRSAWWLGLSNTLGDRLGGRLGLPKVATPGLVTQGLQFLGAAVVQRQEGLACDLVEVVVFGADPAVQARLGNLGEGAAEVTLQLGFGRQARLAACREFALGIFQVFVLCVLVHIVPGDLYAQVLQDLAQTKAVLHVLQACDAGARLCMVLSCSLLLGGRCADGLCCVILHENSDPGVPGVRVLPKRPVVPVPEEAPKRPDDVPVPVVAPVAVFPKRLVPVVEVELPKRPVPVVPVVVVPKRPVVPVVPVPGVVVEPNKFVDPKRPVPLVPAPVAPGVVVEVPNKLLLAPPKADVLEEEKSGRAGGRGAAKESGGSRGLGAAEYVCGPRRGGLCTSEKARRALSPAKKTTGACRRLVAGKETTGGSRGLGASKETSSGSCSSAGAAEHPSSSGSSGCGAENATGGGRLRASKEGGSSGGRLGIAEDASCGRCRLGTAEETASGLSCLRASEETAACCRRRLGTTEQSAGSGGSSALLRTADAELRVGLLVVFPPILLLTGVGLLEGEVGDVGTVEVLQGGHLRALNLRSKCRPRSAGPHPSRGSGISEHGRTRVHAATEGVPDAGVQSRAEDSARLVGLPEDPSSRPQEPLFVLVEQTSGSAHSPEPRRGRLLGRLAEHRCVLRYSKRGRRVLGHEAGASHVVSAAEAAEGRVYRLRGLYCGPQRVKRPLQVVVRLGATVPVACTAVVVAEHGAFEEWGRFLVRKERLRRRQGGRLDSTQDSGGDSLHHLCEAGRRHGAG</sequence>
<reference evidence="2 3" key="1">
    <citation type="submission" date="2021-06" db="EMBL/GenBank/DDBJ databases">
        <title>Genome sequence of Babesia caballi.</title>
        <authorList>
            <person name="Yamagishi J."/>
            <person name="Kidaka T."/>
            <person name="Ochi A."/>
        </authorList>
    </citation>
    <scope>NUCLEOTIDE SEQUENCE [LARGE SCALE GENOMIC DNA]</scope>
    <source>
        <strain evidence="2">USDA-D6B2</strain>
    </source>
</reference>
<name>A0AAV4LNG9_BABCB</name>
<protein>
    <submittedName>
        <fullName evidence="2">Titin</fullName>
    </submittedName>
</protein>
<evidence type="ECO:0000313" key="3">
    <source>
        <dbReference type="Proteomes" id="UP001497744"/>
    </source>
</evidence>
<dbReference type="RefSeq" id="XP_067713504.1">
    <property type="nucleotide sequence ID" value="XM_067857403.1"/>
</dbReference>
<gene>
    <name evidence="2" type="ORF">BcabD6B2_08680</name>
</gene>
<organism evidence="2 3">
    <name type="scientific">Babesia caballi</name>
    <dbReference type="NCBI Taxonomy" id="5871"/>
    <lineage>
        <taxon>Eukaryota</taxon>
        <taxon>Sar</taxon>
        <taxon>Alveolata</taxon>
        <taxon>Apicomplexa</taxon>
        <taxon>Aconoidasida</taxon>
        <taxon>Piroplasmida</taxon>
        <taxon>Babesiidae</taxon>
        <taxon>Babesia</taxon>
    </lineage>
</organism>